<evidence type="ECO:0000313" key="3">
    <source>
        <dbReference type="Proteomes" id="UP000586827"/>
    </source>
</evidence>
<keyword evidence="3" id="KW-1185">Reference proteome</keyword>
<evidence type="ECO:0000313" key="2">
    <source>
        <dbReference type="EMBL" id="NNH68694.1"/>
    </source>
</evidence>
<keyword evidence="1" id="KW-0472">Membrane</keyword>
<feature type="transmembrane region" description="Helical" evidence="1">
    <location>
        <begin position="12"/>
        <end position="31"/>
    </location>
</feature>
<dbReference type="RefSeq" id="WP_157552098.1">
    <property type="nucleotide sequence ID" value="NZ_JABELX010000001.1"/>
</dbReference>
<proteinExistence type="predicted"/>
<reference evidence="2 3" key="1">
    <citation type="submission" date="2020-05" db="EMBL/GenBank/DDBJ databases">
        <title>MicrobeNet Type strains.</title>
        <authorList>
            <person name="Nicholson A.C."/>
        </authorList>
    </citation>
    <scope>NUCLEOTIDE SEQUENCE [LARGE SCALE GENOMIC DNA]</scope>
    <source>
        <strain evidence="2 3">JCM 3224</strain>
    </source>
</reference>
<keyword evidence="1" id="KW-1133">Transmembrane helix</keyword>
<sequence>MEKRALGTPDLFVWLPVLGLLEGAFVCTTILQSTPVALGLIGVAVLLVLADSWLNR</sequence>
<protein>
    <submittedName>
        <fullName evidence="2">Uncharacterized protein</fullName>
    </submittedName>
</protein>
<accession>A0A849BRG2</accession>
<gene>
    <name evidence="2" type="ORF">HLB23_02160</name>
</gene>
<keyword evidence="1" id="KW-0812">Transmembrane</keyword>
<feature type="transmembrane region" description="Helical" evidence="1">
    <location>
        <begin position="37"/>
        <end position="54"/>
    </location>
</feature>
<evidence type="ECO:0000256" key="1">
    <source>
        <dbReference type="SAM" id="Phobius"/>
    </source>
</evidence>
<dbReference type="EMBL" id="JABELX010000001">
    <property type="protein sequence ID" value="NNH68694.1"/>
    <property type="molecule type" value="Genomic_DNA"/>
</dbReference>
<dbReference type="Proteomes" id="UP000586827">
    <property type="component" value="Unassembled WGS sequence"/>
</dbReference>
<dbReference type="AlphaFoldDB" id="A0A849BRG2"/>
<organism evidence="2 3">
    <name type="scientific">Nocardia uniformis</name>
    <dbReference type="NCBI Taxonomy" id="53432"/>
    <lineage>
        <taxon>Bacteria</taxon>
        <taxon>Bacillati</taxon>
        <taxon>Actinomycetota</taxon>
        <taxon>Actinomycetes</taxon>
        <taxon>Mycobacteriales</taxon>
        <taxon>Nocardiaceae</taxon>
        <taxon>Nocardia</taxon>
    </lineage>
</organism>
<name>A0A849BRG2_9NOCA</name>
<comment type="caution">
    <text evidence="2">The sequence shown here is derived from an EMBL/GenBank/DDBJ whole genome shotgun (WGS) entry which is preliminary data.</text>
</comment>